<evidence type="ECO:0000313" key="1">
    <source>
        <dbReference type="EMBL" id="MBL3679547.1"/>
    </source>
</evidence>
<proteinExistence type="predicted"/>
<protein>
    <recommendedName>
        <fullName evidence="3">DksA C4-type domain-containing protein</fullName>
    </recommendedName>
</protein>
<evidence type="ECO:0008006" key="3">
    <source>
        <dbReference type="Google" id="ProtNLM"/>
    </source>
</evidence>
<reference evidence="1 2" key="1">
    <citation type="submission" date="2018-09" db="EMBL/GenBank/DDBJ databases">
        <title>Comparative genomics of Leucobacter spp.</title>
        <authorList>
            <person name="Reis A.C."/>
            <person name="Kolvenbach B.A."/>
            <person name="Corvini P.F.X."/>
            <person name="Nunes O.C."/>
        </authorList>
    </citation>
    <scope>NUCLEOTIDE SEQUENCE [LARGE SCALE GENOMIC DNA]</scope>
    <source>
        <strain evidence="1 2">TAN 31504</strain>
    </source>
</reference>
<name>A0ABS1SHP2_9MICO</name>
<sequence length="81" mass="9400">MYSYEQVKEKFGALRCYASISSDLPEDTRGQMHAAILDAENRSLTICEECSHRGKLRNETWQRTLCDACFQESNARHRSQQ</sequence>
<comment type="caution">
    <text evidence="1">The sequence shown here is derived from an EMBL/GenBank/DDBJ whole genome shotgun (WGS) entry which is preliminary data.</text>
</comment>
<dbReference type="EMBL" id="QYAC01000004">
    <property type="protein sequence ID" value="MBL3679547.1"/>
    <property type="molecule type" value="Genomic_DNA"/>
</dbReference>
<organism evidence="1 2">
    <name type="scientific">Leucobacter chromiireducens subsp. solipictus</name>
    <dbReference type="NCBI Taxonomy" id="398235"/>
    <lineage>
        <taxon>Bacteria</taxon>
        <taxon>Bacillati</taxon>
        <taxon>Actinomycetota</taxon>
        <taxon>Actinomycetes</taxon>
        <taxon>Micrococcales</taxon>
        <taxon>Microbacteriaceae</taxon>
        <taxon>Leucobacter</taxon>
    </lineage>
</organism>
<gene>
    <name evidence="1" type="ORF">D3230_09635</name>
</gene>
<evidence type="ECO:0000313" key="2">
    <source>
        <dbReference type="Proteomes" id="UP001645859"/>
    </source>
</evidence>
<keyword evidence="2" id="KW-1185">Reference proteome</keyword>
<dbReference type="Proteomes" id="UP001645859">
    <property type="component" value="Unassembled WGS sequence"/>
</dbReference>
<accession>A0ABS1SHP2</accession>